<accession>A0A9N9K2A5</accession>
<proteinExistence type="predicted"/>
<reference evidence="1" key="1">
    <citation type="submission" date="2021-06" db="EMBL/GenBank/DDBJ databases">
        <authorList>
            <person name="Kallberg Y."/>
            <person name="Tangrot J."/>
            <person name="Rosling A."/>
        </authorList>
    </citation>
    <scope>NUCLEOTIDE SEQUENCE</scope>
    <source>
        <strain evidence="1">FL966</strain>
    </source>
</reference>
<comment type="caution">
    <text evidence="1">The sequence shown here is derived from an EMBL/GenBank/DDBJ whole genome shotgun (WGS) entry which is preliminary data.</text>
</comment>
<protein>
    <submittedName>
        <fullName evidence="1">23994_t:CDS:1</fullName>
    </submittedName>
</protein>
<gene>
    <name evidence="1" type="ORF">CPELLU_LOCUS18092</name>
</gene>
<evidence type="ECO:0000313" key="1">
    <source>
        <dbReference type="EMBL" id="CAG8805314.1"/>
    </source>
</evidence>
<dbReference type="Proteomes" id="UP000789759">
    <property type="component" value="Unassembled WGS sequence"/>
</dbReference>
<evidence type="ECO:0000313" key="2">
    <source>
        <dbReference type="Proteomes" id="UP000789759"/>
    </source>
</evidence>
<keyword evidence="2" id="KW-1185">Reference proteome</keyword>
<dbReference type="EMBL" id="CAJVQA010034120">
    <property type="protein sequence ID" value="CAG8805314.1"/>
    <property type="molecule type" value="Genomic_DNA"/>
</dbReference>
<sequence>MENFLVIPNSSTSSTSIPNNNEAVVTSDISTPNNNEAVVTSSTLTLNNNEAVVTSSTSTPNNNEAVVIGNIYNTKENWIEITGDDNKKYWKCIHCHEKTYAIKTSRTHLKNYTVICPNSLLGETLIEGFKPVTKEDVNNSI</sequence>
<dbReference type="AlphaFoldDB" id="A0A9N9K2A5"/>
<feature type="non-terminal residue" evidence="1">
    <location>
        <position position="141"/>
    </location>
</feature>
<name>A0A9N9K2A5_9GLOM</name>
<organism evidence="1 2">
    <name type="scientific">Cetraspora pellucida</name>
    <dbReference type="NCBI Taxonomy" id="1433469"/>
    <lineage>
        <taxon>Eukaryota</taxon>
        <taxon>Fungi</taxon>
        <taxon>Fungi incertae sedis</taxon>
        <taxon>Mucoromycota</taxon>
        <taxon>Glomeromycotina</taxon>
        <taxon>Glomeromycetes</taxon>
        <taxon>Diversisporales</taxon>
        <taxon>Gigasporaceae</taxon>
        <taxon>Cetraspora</taxon>
    </lineage>
</organism>